<dbReference type="PANTHER" id="PTHR32046:SF11">
    <property type="entry name" value="IMMUNE-ASSOCIATED NUCLEOTIDE-BINDING PROTEIN 10-LIKE"/>
    <property type="match status" value="1"/>
</dbReference>
<dbReference type="OrthoDB" id="2611327at2759"/>
<comment type="caution">
    <text evidence="5">The sequence shown here is derived from an EMBL/GenBank/DDBJ whole genome shotgun (WGS) entry which is preliminary data.</text>
</comment>
<evidence type="ECO:0000256" key="1">
    <source>
        <dbReference type="ARBA" id="ARBA00022741"/>
    </source>
</evidence>
<evidence type="ECO:0000313" key="6">
    <source>
        <dbReference type="Proteomes" id="UP000383932"/>
    </source>
</evidence>
<keyword evidence="1" id="KW-0547">Nucleotide-binding</keyword>
<feature type="region of interest" description="Disordered" evidence="3">
    <location>
        <begin position="199"/>
        <end position="218"/>
    </location>
</feature>
<feature type="domain" description="AIG1-type G" evidence="4">
    <location>
        <begin position="21"/>
        <end position="170"/>
    </location>
</feature>
<dbReference type="AlphaFoldDB" id="A0A5N5QHX7"/>
<dbReference type="Pfam" id="PF04548">
    <property type="entry name" value="AIG1"/>
    <property type="match status" value="1"/>
</dbReference>
<evidence type="ECO:0000256" key="3">
    <source>
        <dbReference type="SAM" id="MobiDB-lite"/>
    </source>
</evidence>
<dbReference type="SUPFAM" id="SSF52540">
    <property type="entry name" value="P-loop containing nucleoside triphosphate hydrolases"/>
    <property type="match status" value="1"/>
</dbReference>
<evidence type="ECO:0000256" key="2">
    <source>
        <dbReference type="SAM" id="Coils"/>
    </source>
</evidence>
<dbReference type="PANTHER" id="PTHR32046">
    <property type="entry name" value="G DOMAIN-CONTAINING PROTEIN"/>
    <property type="match status" value="1"/>
</dbReference>
<feature type="coiled-coil region" evidence="2">
    <location>
        <begin position="366"/>
        <end position="411"/>
    </location>
</feature>
<proteinExistence type="predicted"/>
<dbReference type="Proteomes" id="UP000383932">
    <property type="component" value="Unassembled WGS sequence"/>
</dbReference>
<dbReference type="EMBL" id="SSOP01000111">
    <property type="protein sequence ID" value="KAB5591330.1"/>
    <property type="molecule type" value="Genomic_DNA"/>
</dbReference>
<accession>A0A5N5QHX7</accession>
<keyword evidence="6" id="KW-1185">Reference proteome</keyword>
<organism evidence="5 6">
    <name type="scientific">Ceratobasidium theobromae</name>
    <dbReference type="NCBI Taxonomy" id="1582974"/>
    <lineage>
        <taxon>Eukaryota</taxon>
        <taxon>Fungi</taxon>
        <taxon>Dikarya</taxon>
        <taxon>Basidiomycota</taxon>
        <taxon>Agaricomycotina</taxon>
        <taxon>Agaricomycetes</taxon>
        <taxon>Cantharellales</taxon>
        <taxon>Ceratobasidiaceae</taxon>
        <taxon>Ceratobasidium</taxon>
    </lineage>
</organism>
<keyword evidence="2" id="KW-0175">Coiled coil</keyword>
<protein>
    <recommendedName>
        <fullName evidence="4">AIG1-type G domain-containing protein</fullName>
    </recommendedName>
</protein>
<dbReference type="InterPro" id="IPR006703">
    <property type="entry name" value="G_AIG1"/>
</dbReference>
<reference evidence="5 6" key="1">
    <citation type="journal article" date="2019" name="Fungal Biol. Biotechnol.">
        <title>Draft genome sequence of fastidious pathogen Ceratobasidium theobromae, which causes vascular-streak dieback in Theobroma cacao.</title>
        <authorList>
            <person name="Ali S.S."/>
            <person name="Asman A."/>
            <person name="Shao J."/>
            <person name="Firmansyah A.P."/>
            <person name="Susilo A.W."/>
            <person name="Rosmana A."/>
            <person name="McMahon P."/>
            <person name="Junaid M."/>
            <person name="Guest D."/>
            <person name="Kheng T.Y."/>
            <person name="Meinhardt L.W."/>
            <person name="Bailey B.A."/>
        </authorList>
    </citation>
    <scope>NUCLEOTIDE SEQUENCE [LARGE SCALE GENOMIC DNA]</scope>
    <source>
        <strain evidence="5 6">CT2</strain>
    </source>
</reference>
<evidence type="ECO:0000259" key="4">
    <source>
        <dbReference type="Pfam" id="PF04548"/>
    </source>
</evidence>
<sequence length="487" mass="55025">MATAEGGKRTVLKPTQKKVINIVLVGKTGAGKTSFMSLLTNFAKGNTALELEDAKDKEKESTADQRHSQTNEASIYVVDNGTTKINILDTPGLADTRGIDLDKKHGKLINDKIQQMKLIDAVVILANGTDARLEPTTEYTLDTIATMFPRSLIHNIGVVLTRLPLLSLQQFQMDSLKGEMKKCQKWTLENPFALYEGYQKTQSHESPQEREEEEENIQRSYTKAVKMVNDWLVWLDHRQPMPTNEIDQLYNMSTTIDVLIDKALLDVTEASNQFQIWTEKQKELRDATKAKVALENINKEQRYWSREVTKCNNTWCDWDGCHINCHEDCNLPELKDNAQLGNHALEHHRHYKMRKYEVVVPISKEAQQMIADAATAEKQIEAAQKIAHKKLEGINQQIAEARKNVRTLIDEFNKLSLGRSFAGHIHAVIKLLESQKESRKGDSTAGDALKEIDKAISDLKTKLKEIDTAMGDDVSDALSRMKDEGAS</sequence>
<name>A0A5N5QHX7_9AGAM</name>
<evidence type="ECO:0000313" key="5">
    <source>
        <dbReference type="EMBL" id="KAB5591330.1"/>
    </source>
</evidence>
<dbReference type="InterPro" id="IPR027417">
    <property type="entry name" value="P-loop_NTPase"/>
</dbReference>
<dbReference type="Gene3D" id="3.40.50.300">
    <property type="entry name" value="P-loop containing nucleotide triphosphate hydrolases"/>
    <property type="match status" value="1"/>
</dbReference>
<gene>
    <name evidence="5" type="ORF">CTheo_5246</name>
</gene>
<dbReference type="GO" id="GO:0005525">
    <property type="term" value="F:GTP binding"/>
    <property type="evidence" value="ECO:0007669"/>
    <property type="project" value="InterPro"/>
</dbReference>